<feature type="domain" description="Major facilitator superfamily (MFS) profile" evidence="9">
    <location>
        <begin position="42"/>
        <end position="505"/>
    </location>
</feature>
<dbReference type="PANTHER" id="PTHR42718:SF46">
    <property type="entry name" value="BLR6921 PROTEIN"/>
    <property type="match status" value="1"/>
</dbReference>
<evidence type="ECO:0000256" key="5">
    <source>
        <dbReference type="ARBA" id="ARBA00022989"/>
    </source>
</evidence>
<dbReference type="InterPro" id="IPR011701">
    <property type="entry name" value="MFS"/>
</dbReference>
<dbReference type="Proteomes" id="UP000002941">
    <property type="component" value="Unassembled WGS sequence"/>
</dbReference>
<evidence type="ECO:0000256" key="7">
    <source>
        <dbReference type="SAM" id="MobiDB-lite"/>
    </source>
</evidence>
<evidence type="ECO:0000256" key="8">
    <source>
        <dbReference type="SAM" id="Phobius"/>
    </source>
</evidence>
<dbReference type="EMBL" id="AKFT01000154">
    <property type="protein sequence ID" value="EJF41753.1"/>
    <property type="molecule type" value="Genomic_DNA"/>
</dbReference>
<comment type="caution">
    <text evidence="10">The sequence shown here is derived from an EMBL/GenBank/DDBJ whole genome shotgun (WGS) entry which is preliminary data.</text>
</comment>
<dbReference type="Pfam" id="PF07690">
    <property type="entry name" value="MFS_1"/>
    <property type="match status" value="1"/>
</dbReference>
<keyword evidence="4 8" id="KW-0812">Transmembrane</keyword>
<dbReference type="Gene3D" id="1.20.1720.10">
    <property type="entry name" value="Multidrug resistance protein D"/>
    <property type="match status" value="1"/>
</dbReference>
<accession>J1H8W7</accession>
<dbReference type="InterPro" id="IPR020846">
    <property type="entry name" value="MFS_dom"/>
</dbReference>
<feature type="compositionally biased region" description="Polar residues" evidence="7">
    <location>
        <begin position="13"/>
        <end position="30"/>
    </location>
</feature>
<dbReference type="CDD" id="cd17321">
    <property type="entry name" value="MFS_MMR_MDR_like"/>
    <property type="match status" value="1"/>
</dbReference>
<comment type="subcellular location">
    <subcellularLocation>
        <location evidence="1">Cell membrane</location>
        <topology evidence="1">Multi-pass membrane protein</topology>
    </subcellularLocation>
</comment>
<feature type="transmembrane region" description="Helical" evidence="8">
    <location>
        <begin position="383"/>
        <end position="401"/>
    </location>
</feature>
<dbReference type="GO" id="GO:0022857">
    <property type="term" value="F:transmembrane transporter activity"/>
    <property type="evidence" value="ECO:0007669"/>
    <property type="project" value="InterPro"/>
</dbReference>
<feature type="transmembrane region" description="Helical" evidence="8">
    <location>
        <begin position="75"/>
        <end position="95"/>
    </location>
</feature>
<dbReference type="PATRIC" id="fig|1125718.3.peg.1867"/>
<dbReference type="PANTHER" id="PTHR42718">
    <property type="entry name" value="MAJOR FACILITATOR SUPERFAMILY MULTIDRUG TRANSPORTER MFSC"/>
    <property type="match status" value="1"/>
</dbReference>
<feature type="transmembrane region" description="Helical" evidence="8">
    <location>
        <begin position="196"/>
        <end position="216"/>
    </location>
</feature>
<reference evidence="10 11" key="1">
    <citation type="submission" date="2012-05" db="EMBL/GenBank/DDBJ databases">
        <authorList>
            <person name="Harkins D.M."/>
            <person name="Madupu R."/>
            <person name="Durkin A.S."/>
            <person name="Torralba M."/>
            <person name="Methe B."/>
            <person name="Sutton G.G."/>
            <person name="Nelson K.E."/>
        </authorList>
    </citation>
    <scope>NUCLEOTIDE SEQUENCE [LARGE SCALE GENOMIC DNA]</scope>
    <source>
        <strain evidence="10 11">F0489</strain>
    </source>
</reference>
<feature type="transmembrane region" description="Helical" evidence="8">
    <location>
        <begin position="358"/>
        <end position="377"/>
    </location>
</feature>
<keyword evidence="5 8" id="KW-1133">Transmembrane helix</keyword>
<feature type="transmembrane region" description="Helical" evidence="8">
    <location>
        <begin position="483"/>
        <end position="502"/>
    </location>
</feature>
<evidence type="ECO:0000256" key="4">
    <source>
        <dbReference type="ARBA" id="ARBA00022692"/>
    </source>
</evidence>
<evidence type="ECO:0000259" key="9">
    <source>
        <dbReference type="PROSITE" id="PS50850"/>
    </source>
</evidence>
<dbReference type="PROSITE" id="PS50850">
    <property type="entry name" value="MFS"/>
    <property type="match status" value="1"/>
</dbReference>
<organism evidence="10 11">
    <name type="scientific">Actinomyces massiliensis F0489</name>
    <dbReference type="NCBI Taxonomy" id="1125718"/>
    <lineage>
        <taxon>Bacteria</taxon>
        <taxon>Bacillati</taxon>
        <taxon>Actinomycetota</taxon>
        <taxon>Actinomycetes</taxon>
        <taxon>Actinomycetales</taxon>
        <taxon>Actinomycetaceae</taxon>
        <taxon>Actinomyces</taxon>
    </lineage>
</organism>
<name>J1H8W7_9ACTO</name>
<feature type="transmembrane region" description="Helical" evidence="8">
    <location>
        <begin position="228"/>
        <end position="248"/>
    </location>
</feature>
<feature type="transmembrane region" description="Helical" evidence="8">
    <location>
        <begin position="323"/>
        <end position="346"/>
    </location>
</feature>
<feature type="transmembrane region" description="Helical" evidence="8">
    <location>
        <begin position="107"/>
        <end position="127"/>
    </location>
</feature>
<evidence type="ECO:0000313" key="10">
    <source>
        <dbReference type="EMBL" id="EJF41753.1"/>
    </source>
</evidence>
<keyword evidence="11" id="KW-1185">Reference proteome</keyword>
<sequence length="511" mass="54050">MDGRRMAHKEQANHANPTPDNEQIDTSNYDLSSGKKSRPWAALWSVSAGFFMIMLDTTIVGVAQPQLQAGLHTSLNAVIWASTAYMVAYAVPMLFTGRLGDQCGPRIVYVSGLIVFTFASACCGLASGISMLITARVLEGLGAALMGPQTLAVVNKLFTGSARGPAMAVWSAIQGSATLLGPIIGGVFVALLDWRWIFFVNIPIGLISIICALRFIPRFSGNNHKFDVIGIALSTVGLAMLVLTIQQGTAMSTPTLWTLLAGAVVILVLFIRSQRNRSEPLVPLTLFNGRDFSLSIAALILSSLAVNAQLIPVMYYLQRVIGMSALTAALTSISMPAATVVLARFVGKAISKFHPTAILLPAFFLAAIGASILQMAMAPDRSTILVTIGYGIFGIGVAFIWPPLATYSLRGVPPTEHGAASGIFNTMRIVGGVIGMAIMSAVIEFRLRLIGNSIDITEGSTSTVIPPGEYRANYLSALATASWLPVAAFTIGAILCVGYAIGSPHSRTTNV</sequence>
<feature type="transmembrane region" description="Helical" evidence="8">
    <location>
        <begin position="166"/>
        <end position="190"/>
    </location>
</feature>
<feature type="transmembrane region" description="Helical" evidence="8">
    <location>
        <begin position="292"/>
        <end position="317"/>
    </location>
</feature>
<evidence type="ECO:0000256" key="1">
    <source>
        <dbReference type="ARBA" id="ARBA00004651"/>
    </source>
</evidence>
<evidence type="ECO:0000256" key="3">
    <source>
        <dbReference type="ARBA" id="ARBA00022475"/>
    </source>
</evidence>
<feature type="region of interest" description="Disordered" evidence="7">
    <location>
        <begin position="1"/>
        <end position="30"/>
    </location>
</feature>
<dbReference type="InterPro" id="IPR004638">
    <property type="entry name" value="EmrB-like"/>
</dbReference>
<dbReference type="GO" id="GO:0005886">
    <property type="term" value="C:plasma membrane"/>
    <property type="evidence" value="ECO:0007669"/>
    <property type="project" value="UniProtKB-SubCell"/>
</dbReference>
<feature type="transmembrane region" description="Helical" evidence="8">
    <location>
        <begin position="133"/>
        <end position="154"/>
    </location>
</feature>
<dbReference type="AlphaFoldDB" id="J1H8W7"/>
<feature type="compositionally biased region" description="Basic and acidic residues" evidence="7">
    <location>
        <begin position="1"/>
        <end position="12"/>
    </location>
</feature>
<feature type="transmembrane region" description="Helical" evidence="8">
    <location>
        <begin position="422"/>
        <end position="443"/>
    </location>
</feature>
<dbReference type="InterPro" id="IPR036259">
    <property type="entry name" value="MFS_trans_sf"/>
</dbReference>
<evidence type="ECO:0000256" key="2">
    <source>
        <dbReference type="ARBA" id="ARBA00022448"/>
    </source>
</evidence>
<dbReference type="NCBIfam" id="TIGR00711">
    <property type="entry name" value="efflux_EmrB"/>
    <property type="match status" value="1"/>
</dbReference>
<keyword evidence="6 8" id="KW-0472">Membrane</keyword>
<feature type="transmembrane region" description="Helical" evidence="8">
    <location>
        <begin position="41"/>
        <end position="63"/>
    </location>
</feature>
<evidence type="ECO:0000313" key="11">
    <source>
        <dbReference type="Proteomes" id="UP000002941"/>
    </source>
</evidence>
<dbReference type="eggNOG" id="COG0477">
    <property type="taxonomic scope" value="Bacteria"/>
</dbReference>
<dbReference type="SUPFAM" id="SSF103473">
    <property type="entry name" value="MFS general substrate transporter"/>
    <property type="match status" value="1"/>
</dbReference>
<evidence type="ECO:0000256" key="6">
    <source>
        <dbReference type="ARBA" id="ARBA00023136"/>
    </source>
</evidence>
<proteinExistence type="predicted"/>
<keyword evidence="2" id="KW-0813">Transport</keyword>
<dbReference type="Gene3D" id="1.20.1250.20">
    <property type="entry name" value="MFS general substrate transporter like domains"/>
    <property type="match status" value="1"/>
</dbReference>
<gene>
    <name evidence="10" type="ORF">HMPREF1318_2662</name>
</gene>
<keyword evidence="3" id="KW-1003">Cell membrane</keyword>
<feature type="transmembrane region" description="Helical" evidence="8">
    <location>
        <begin position="254"/>
        <end position="271"/>
    </location>
</feature>
<protein>
    <submittedName>
        <fullName evidence="10">Drug resistance MFS transporter, drug:H+ antiporter-2 family</fullName>
    </submittedName>
</protein>